<evidence type="ECO:0000259" key="2">
    <source>
        <dbReference type="Pfam" id="PF00496"/>
    </source>
</evidence>
<feature type="transmembrane region" description="Helical" evidence="1">
    <location>
        <begin position="12"/>
        <end position="31"/>
    </location>
</feature>
<dbReference type="GO" id="GO:1904680">
    <property type="term" value="F:peptide transmembrane transporter activity"/>
    <property type="evidence" value="ECO:0007669"/>
    <property type="project" value="TreeGrafter"/>
</dbReference>
<dbReference type="InterPro" id="IPR039424">
    <property type="entry name" value="SBP_5"/>
</dbReference>
<feature type="domain" description="Solute-binding protein family 5" evidence="2">
    <location>
        <begin position="94"/>
        <end position="426"/>
    </location>
</feature>
<dbReference type="Gene3D" id="3.10.105.10">
    <property type="entry name" value="Dipeptide-binding Protein, Domain 3"/>
    <property type="match status" value="1"/>
</dbReference>
<organism evidence="3 4">
    <name type="scientific">Bifidobacterium scardovii</name>
    <dbReference type="NCBI Taxonomy" id="158787"/>
    <lineage>
        <taxon>Bacteria</taxon>
        <taxon>Bacillati</taxon>
        <taxon>Actinomycetota</taxon>
        <taxon>Actinomycetes</taxon>
        <taxon>Bifidobacteriales</taxon>
        <taxon>Bifidobacteriaceae</taxon>
        <taxon>Bifidobacterium</taxon>
    </lineage>
</organism>
<proteinExistence type="predicted"/>
<dbReference type="STRING" id="158787.BSCA_1671"/>
<evidence type="ECO:0000313" key="4">
    <source>
        <dbReference type="Proteomes" id="UP000029033"/>
    </source>
</evidence>
<keyword evidence="1" id="KW-1133">Transmembrane helix</keyword>
<dbReference type="AlphaFoldDB" id="A0A087DBN7"/>
<dbReference type="Pfam" id="PF00496">
    <property type="entry name" value="SBP_bac_5"/>
    <property type="match status" value="1"/>
</dbReference>
<reference evidence="3 4" key="1">
    <citation type="submission" date="2014-03" db="EMBL/GenBank/DDBJ databases">
        <title>Genomics of Bifidobacteria.</title>
        <authorList>
            <person name="Ventura M."/>
            <person name="Milani C."/>
            <person name="Lugli G.A."/>
        </authorList>
    </citation>
    <scope>NUCLEOTIDE SEQUENCE [LARGE SCALE GENOMIC DNA]</scope>
    <source>
        <strain evidence="3 4">LMG 21589</strain>
    </source>
</reference>
<sequence length="512" mass="54271">MQHRRSNTSLRSWLIFAATALALAAIGWVVWSLATNHDVLPHIDSAHSDTSITVGLTDAPQSLDIRTDGGTAVERALIGNVYETLVTRDNDNTLQPGLAKSWKVSDDGLTYTFTMRSGLRFSNGHALDADDVVWSLQQTVKNQYQGAGDLAALKSVESRDSRTVAITLAKPDPTLPRALAGRAGIVYDSTAKVSYASEALGSGPFTVARFDKRGTITLERNDDYWGAEAGVARVTLHYYADDNALAEAVRGNVVDLALPGDAATANALAGDTALTITHGTSTSKVMLALNNGTDSIFSDQQARKAIRHAVDAGSIAASRPDSAGALGGPIGRLEPGYEDLTGLFPYDPGTASALINNFIAGASYFGVIDLVVPQQYEDIGNTVATQLQAVGLSVRTDVVDGATAEQRIADGQYTIAVTATSGDDDAAAFGTSDNVFRYTSGTAQEAYGNATGATNDKDYQERMRAFAKTVSQDAAADWLYQRNTTVVARDHASGYPTNMTDRYLPLAGIVKK</sequence>
<dbReference type="PANTHER" id="PTHR30290">
    <property type="entry name" value="PERIPLASMIC BINDING COMPONENT OF ABC TRANSPORTER"/>
    <property type="match status" value="1"/>
</dbReference>
<dbReference type="Gene3D" id="3.40.190.10">
    <property type="entry name" value="Periplasmic binding protein-like II"/>
    <property type="match status" value="1"/>
</dbReference>
<dbReference type="GeneID" id="85164867"/>
<keyword evidence="1" id="KW-0812">Transmembrane</keyword>
<dbReference type="GO" id="GO:0043190">
    <property type="term" value="C:ATP-binding cassette (ABC) transporter complex"/>
    <property type="evidence" value="ECO:0007669"/>
    <property type="project" value="InterPro"/>
</dbReference>
<evidence type="ECO:0000313" key="3">
    <source>
        <dbReference type="EMBL" id="KFI92937.1"/>
    </source>
</evidence>
<dbReference type="OrthoDB" id="9796817at2"/>
<comment type="caution">
    <text evidence="3">The sequence shown here is derived from an EMBL/GenBank/DDBJ whole genome shotgun (WGS) entry which is preliminary data.</text>
</comment>
<protein>
    <submittedName>
        <fullName evidence="3">ABC transporter substrate-binding protein</fullName>
    </submittedName>
</protein>
<keyword evidence="4" id="KW-1185">Reference proteome</keyword>
<dbReference type="EMBL" id="JGZO01000014">
    <property type="protein sequence ID" value="KFI92937.1"/>
    <property type="molecule type" value="Genomic_DNA"/>
</dbReference>
<dbReference type="PIRSF" id="PIRSF002741">
    <property type="entry name" value="MppA"/>
    <property type="match status" value="1"/>
</dbReference>
<dbReference type="Proteomes" id="UP000029033">
    <property type="component" value="Unassembled WGS sequence"/>
</dbReference>
<accession>A0A087DBN7</accession>
<dbReference type="GO" id="GO:0015833">
    <property type="term" value="P:peptide transport"/>
    <property type="evidence" value="ECO:0007669"/>
    <property type="project" value="TreeGrafter"/>
</dbReference>
<gene>
    <name evidence="3" type="ORF">BSCA_1671</name>
</gene>
<dbReference type="eggNOG" id="COG0747">
    <property type="taxonomic scope" value="Bacteria"/>
</dbReference>
<keyword evidence="1" id="KW-0472">Membrane</keyword>
<dbReference type="InterPro" id="IPR030678">
    <property type="entry name" value="Peptide/Ni-bd"/>
</dbReference>
<evidence type="ECO:0000256" key="1">
    <source>
        <dbReference type="SAM" id="Phobius"/>
    </source>
</evidence>
<dbReference type="RefSeq" id="WP_033517952.1">
    <property type="nucleotide sequence ID" value="NZ_JASOEM010000020.1"/>
</dbReference>
<name>A0A087DBN7_9BIFI</name>
<dbReference type="InterPro" id="IPR000914">
    <property type="entry name" value="SBP_5_dom"/>
</dbReference>
<dbReference type="GO" id="GO:0042597">
    <property type="term" value="C:periplasmic space"/>
    <property type="evidence" value="ECO:0007669"/>
    <property type="project" value="UniProtKB-ARBA"/>
</dbReference>
<dbReference type="SUPFAM" id="SSF53850">
    <property type="entry name" value="Periplasmic binding protein-like II"/>
    <property type="match status" value="1"/>
</dbReference>